<dbReference type="Proteomes" id="UP001321760">
    <property type="component" value="Unassembled WGS sequence"/>
</dbReference>
<sequence>MAESCQSNHILVFFLSPILVLPACLVCKRSSWLCAGTAVSCALKNLSLTPVVSSASFLIQPPSTRIRLASIYHVNTLQVPLMF</sequence>
<dbReference type="AlphaFoldDB" id="A0AAV9GZM5"/>
<protein>
    <recommendedName>
        <fullName evidence="4">Secreted protein</fullName>
    </recommendedName>
</protein>
<accession>A0AAV9GZM5</accession>
<reference evidence="2" key="1">
    <citation type="journal article" date="2023" name="Mol. Phylogenet. Evol.">
        <title>Genome-scale phylogeny and comparative genomics of the fungal order Sordariales.</title>
        <authorList>
            <person name="Hensen N."/>
            <person name="Bonometti L."/>
            <person name="Westerberg I."/>
            <person name="Brannstrom I.O."/>
            <person name="Guillou S."/>
            <person name="Cros-Aarteil S."/>
            <person name="Calhoun S."/>
            <person name="Haridas S."/>
            <person name="Kuo A."/>
            <person name="Mondo S."/>
            <person name="Pangilinan J."/>
            <person name="Riley R."/>
            <person name="LaButti K."/>
            <person name="Andreopoulos B."/>
            <person name="Lipzen A."/>
            <person name="Chen C."/>
            <person name="Yan M."/>
            <person name="Daum C."/>
            <person name="Ng V."/>
            <person name="Clum A."/>
            <person name="Steindorff A."/>
            <person name="Ohm R.A."/>
            <person name="Martin F."/>
            <person name="Silar P."/>
            <person name="Natvig D.O."/>
            <person name="Lalanne C."/>
            <person name="Gautier V."/>
            <person name="Ament-Velasquez S.L."/>
            <person name="Kruys A."/>
            <person name="Hutchinson M.I."/>
            <person name="Powell A.J."/>
            <person name="Barry K."/>
            <person name="Miller A.N."/>
            <person name="Grigoriev I.V."/>
            <person name="Debuchy R."/>
            <person name="Gladieux P."/>
            <person name="Hiltunen Thoren M."/>
            <person name="Johannesson H."/>
        </authorList>
    </citation>
    <scope>NUCLEOTIDE SEQUENCE</scope>
    <source>
        <strain evidence="2">PSN243</strain>
    </source>
</reference>
<organism evidence="2 3">
    <name type="scientific">Podospora aff. communis PSN243</name>
    <dbReference type="NCBI Taxonomy" id="3040156"/>
    <lineage>
        <taxon>Eukaryota</taxon>
        <taxon>Fungi</taxon>
        <taxon>Dikarya</taxon>
        <taxon>Ascomycota</taxon>
        <taxon>Pezizomycotina</taxon>
        <taxon>Sordariomycetes</taxon>
        <taxon>Sordariomycetidae</taxon>
        <taxon>Sordariales</taxon>
        <taxon>Podosporaceae</taxon>
        <taxon>Podospora</taxon>
    </lineage>
</organism>
<name>A0AAV9GZM5_9PEZI</name>
<feature type="signal peptide" evidence="1">
    <location>
        <begin position="1"/>
        <end position="22"/>
    </location>
</feature>
<keyword evidence="1" id="KW-0732">Signal</keyword>
<evidence type="ECO:0008006" key="4">
    <source>
        <dbReference type="Google" id="ProtNLM"/>
    </source>
</evidence>
<reference evidence="2" key="2">
    <citation type="submission" date="2023-05" db="EMBL/GenBank/DDBJ databases">
        <authorList>
            <consortium name="Lawrence Berkeley National Laboratory"/>
            <person name="Steindorff A."/>
            <person name="Hensen N."/>
            <person name="Bonometti L."/>
            <person name="Westerberg I."/>
            <person name="Brannstrom I.O."/>
            <person name="Guillou S."/>
            <person name="Cros-Aarteil S."/>
            <person name="Calhoun S."/>
            <person name="Haridas S."/>
            <person name="Kuo A."/>
            <person name="Mondo S."/>
            <person name="Pangilinan J."/>
            <person name="Riley R."/>
            <person name="Labutti K."/>
            <person name="Andreopoulos B."/>
            <person name="Lipzen A."/>
            <person name="Chen C."/>
            <person name="Yanf M."/>
            <person name="Daum C."/>
            <person name="Ng V."/>
            <person name="Clum A."/>
            <person name="Ohm R."/>
            <person name="Martin F."/>
            <person name="Silar P."/>
            <person name="Natvig D."/>
            <person name="Lalanne C."/>
            <person name="Gautier V."/>
            <person name="Ament-Velasquez S.L."/>
            <person name="Kruys A."/>
            <person name="Hutchinson M.I."/>
            <person name="Powell A.J."/>
            <person name="Barry K."/>
            <person name="Miller A.N."/>
            <person name="Grigoriev I.V."/>
            <person name="Debuchy R."/>
            <person name="Gladieux P."/>
            <person name="Thoren M.H."/>
            <person name="Johannesson H."/>
        </authorList>
    </citation>
    <scope>NUCLEOTIDE SEQUENCE</scope>
    <source>
        <strain evidence="2">PSN243</strain>
    </source>
</reference>
<evidence type="ECO:0000256" key="1">
    <source>
        <dbReference type="SAM" id="SignalP"/>
    </source>
</evidence>
<feature type="chain" id="PRO_5043922695" description="Secreted protein" evidence="1">
    <location>
        <begin position="23"/>
        <end position="83"/>
    </location>
</feature>
<proteinExistence type="predicted"/>
<gene>
    <name evidence="2" type="ORF">QBC34DRAFT_38636</name>
</gene>
<dbReference type="EMBL" id="MU865925">
    <property type="protein sequence ID" value="KAK4452046.1"/>
    <property type="molecule type" value="Genomic_DNA"/>
</dbReference>
<evidence type="ECO:0000313" key="2">
    <source>
        <dbReference type="EMBL" id="KAK4452046.1"/>
    </source>
</evidence>
<keyword evidence="3" id="KW-1185">Reference proteome</keyword>
<comment type="caution">
    <text evidence="2">The sequence shown here is derived from an EMBL/GenBank/DDBJ whole genome shotgun (WGS) entry which is preliminary data.</text>
</comment>
<evidence type="ECO:0000313" key="3">
    <source>
        <dbReference type="Proteomes" id="UP001321760"/>
    </source>
</evidence>